<proteinExistence type="predicted"/>
<dbReference type="RefSeq" id="WP_188848995.1">
    <property type="nucleotide sequence ID" value="NZ_BMJJ01000001.1"/>
</dbReference>
<reference evidence="2" key="2">
    <citation type="submission" date="2020-09" db="EMBL/GenBank/DDBJ databases">
        <authorList>
            <person name="Sun Q."/>
            <person name="Zhou Y."/>
        </authorList>
    </citation>
    <scope>NUCLEOTIDE SEQUENCE</scope>
    <source>
        <strain evidence="2">CGMCC 1.15493</strain>
    </source>
</reference>
<dbReference type="InterPro" id="IPR031571">
    <property type="entry name" value="RcpC_dom"/>
</dbReference>
<evidence type="ECO:0000259" key="1">
    <source>
        <dbReference type="Pfam" id="PF16976"/>
    </source>
</evidence>
<evidence type="ECO:0000313" key="3">
    <source>
        <dbReference type="Proteomes" id="UP000613160"/>
    </source>
</evidence>
<comment type="caution">
    <text evidence="2">The sequence shown here is derived from an EMBL/GenBank/DDBJ whole genome shotgun (WGS) entry which is preliminary data.</text>
</comment>
<dbReference type="NCBIfam" id="TIGR03177">
    <property type="entry name" value="pilus_cpaB"/>
    <property type="match status" value="1"/>
</dbReference>
<gene>
    <name evidence="2" type="ORF">GCM10011335_05370</name>
</gene>
<reference evidence="2" key="1">
    <citation type="journal article" date="2014" name="Int. J. Syst. Evol. Microbiol.">
        <title>Complete genome sequence of Corynebacterium casei LMG S-19264T (=DSM 44701T), isolated from a smear-ripened cheese.</title>
        <authorList>
            <consortium name="US DOE Joint Genome Institute (JGI-PGF)"/>
            <person name="Walter F."/>
            <person name="Albersmeier A."/>
            <person name="Kalinowski J."/>
            <person name="Ruckert C."/>
        </authorList>
    </citation>
    <scope>NUCLEOTIDE SEQUENCE</scope>
    <source>
        <strain evidence="2">CGMCC 1.15493</strain>
    </source>
</reference>
<accession>A0A916XSS8</accession>
<protein>
    <submittedName>
        <fullName evidence="2">Flp pilus assembly protein CpaB</fullName>
    </submittedName>
</protein>
<dbReference type="Proteomes" id="UP000613160">
    <property type="component" value="Unassembled WGS sequence"/>
</dbReference>
<sequence length="271" mass="28788">MKIARLAVLGVAVLAAGGAGFLALMLSAQKPVEPVIITASPAEPPIKLTEVLVTAKDIGMGMSVDDALSWQKWPEDGVSETLILKTARPGAIEELKGSIARQSFFAGEPVRETKLIKTDRGFMSAILPAGKRALAIQISAETSAGGFILPNDHVDVIMTRRRANGEQTGDFDTETILRNLRVLAIDQTIEEQNGTKVVVGSTATLEVDPTQAEALTAAQPMAERLVLALRSLEDSVPGSPGYAAFLLAGENSPTKIRIVRYGKTSDITTKK</sequence>
<evidence type="ECO:0000313" key="2">
    <source>
        <dbReference type="EMBL" id="GGD05403.1"/>
    </source>
</evidence>
<name>A0A916XSS8_9HYPH</name>
<dbReference type="InterPro" id="IPR017592">
    <property type="entry name" value="Pilus_assmbl_Flp-typ_CpaB"/>
</dbReference>
<dbReference type="CDD" id="cd11614">
    <property type="entry name" value="SAF_CpaB_FlgA_like"/>
    <property type="match status" value="1"/>
</dbReference>
<dbReference type="Pfam" id="PF16976">
    <property type="entry name" value="RcpC"/>
    <property type="match status" value="1"/>
</dbReference>
<feature type="domain" description="Flp pilus assembly protein RcpC/CpaB" evidence="1">
    <location>
        <begin position="121"/>
        <end position="230"/>
    </location>
</feature>
<dbReference type="AlphaFoldDB" id="A0A916XSS8"/>
<dbReference type="EMBL" id="BMJJ01000001">
    <property type="protein sequence ID" value="GGD05403.1"/>
    <property type="molecule type" value="Genomic_DNA"/>
</dbReference>
<organism evidence="2 3">
    <name type="scientific">Aureimonas glaciei</name>
    <dbReference type="NCBI Taxonomy" id="1776957"/>
    <lineage>
        <taxon>Bacteria</taxon>
        <taxon>Pseudomonadati</taxon>
        <taxon>Pseudomonadota</taxon>
        <taxon>Alphaproteobacteria</taxon>
        <taxon>Hyphomicrobiales</taxon>
        <taxon>Aurantimonadaceae</taxon>
        <taxon>Aureimonas</taxon>
    </lineage>
</organism>
<keyword evidence="3" id="KW-1185">Reference proteome</keyword>